<gene>
    <name evidence="1" type="ORF">GCM10023175_31190</name>
</gene>
<sequence>MPYARYRAAVAADGPLWVVPGDSMAQGLGAGAPQRRWAGLLAADHFHPHDRDYEGMAAIMAEALGRHGLA</sequence>
<evidence type="ECO:0000313" key="1">
    <source>
        <dbReference type="EMBL" id="GAA4547259.1"/>
    </source>
</evidence>
<comment type="caution">
    <text evidence="1">The sequence shown here is derived from an EMBL/GenBank/DDBJ whole genome shotgun (WGS) entry which is preliminary data.</text>
</comment>
<evidence type="ECO:0000313" key="2">
    <source>
        <dbReference type="Proteomes" id="UP001501598"/>
    </source>
</evidence>
<proteinExistence type="predicted"/>
<dbReference type="EMBL" id="BAABGT010000035">
    <property type="protein sequence ID" value="GAA4547259.1"/>
    <property type="molecule type" value="Genomic_DNA"/>
</dbReference>
<evidence type="ECO:0008006" key="3">
    <source>
        <dbReference type="Google" id="ProtNLM"/>
    </source>
</evidence>
<dbReference type="RefSeq" id="WP_345418110.1">
    <property type="nucleotide sequence ID" value="NZ_BAABGT010000035.1"/>
</dbReference>
<dbReference type="Proteomes" id="UP001501598">
    <property type="component" value="Unassembled WGS sequence"/>
</dbReference>
<organism evidence="1 2">
    <name type="scientific">Pseudonocardia xishanensis</name>
    <dbReference type="NCBI Taxonomy" id="630995"/>
    <lineage>
        <taxon>Bacteria</taxon>
        <taxon>Bacillati</taxon>
        <taxon>Actinomycetota</taxon>
        <taxon>Actinomycetes</taxon>
        <taxon>Pseudonocardiales</taxon>
        <taxon>Pseudonocardiaceae</taxon>
        <taxon>Pseudonocardia</taxon>
    </lineage>
</organism>
<keyword evidence="2" id="KW-1185">Reference proteome</keyword>
<reference evidence="2" key="1">
    <citation type="journal article" date="2019" name="Int. J. Syst. Evol. Microbiol.">
        <title>The Global Catalogue of Microorganisms (GCM) 10K type strain sequencing project: providing services to taxonomists for standard genome sequencing and annotation.</title>
        <authorList>
            <consortium name="The Broad Institute Genomics Platform"/>
            <consortium name="The Broad Institute Genome Sequencing Center for Infectious Disease"/>
            <person name="Wu L."/>
            <person name="Ma J."/>
        </authorList>
    </citation>
    <scope>NUCLEOTIDE SEQUENCE [LARGE SCALE GENOMIC DNA]</scope>
    <source>
        <strain evidence="2">JCM 17906</strain>
    </source>
</reference>
<accession>A0ABP8RSH7</accession>
<protein>
    <recommendedName>
        <fullName evidence="3">GDSL-like lipase/acylhydrolase family protein</fullName>
    </recommendedName>
</protein>
<name>A0ABP8RSH7_9PSEU</name>